<dbReference type="GeneID" id="11518830"/>
<protein>
    <submittedName>
        <fullName evidence="2">Uncharacterized protein</fullName>
    </submittedName>
</protein>
<dbReference type="STRING" id="578455.G2R6J6"/>
<evidence type="ECO:0000313" key="3">
    <source>
        <dbReference type="Proteomes" id="UP000008181"/>
    </source>
</evidence>
<keyword evidence="1" id="KW-0732">Signal</keyword>
<evidence type="ECO:0000256" key="1">
    <source>
        <dbReference type="SAM" id="SignalP"/>
    </source>
</evidence>
<dbReference type="HOGENOM" id="CLU_019692_1_1_1"/>
<evidence type="ECO:0000313" key="2">
    <source>
        <dbReference type="EMBL" id="AEO68477.1"/>
    </source>
</evidence>
<gene>
    <name evidence="2" type="ORF">THITE_2067702</name>
</gene>
<dbReference type="PANTHER" id="PTHR32440:SF11">
    <property type="entry name" value="METALLOPHOSPHOESTERASE DOMAIN-CONTAINING PROTEIN"/>
    <property type="match status" value="1"/>
</dbReference>
<sequence>MSTPMQPALPRATALIAVTAFAASVLGSPFQAGPAYKPQLSLPRGRAPGYGPLRFRPDGTFHITIFEDLDFGENAWDAWGPQQDINSVRVIETVLDAEPHIDLVVLNGDLITGENTFLENSTHYVDQIVGPMLKRGLTWASTYGNHDNDFNISAAAILAREQLWPNARTTQMVPDPDAGVSNYYLPVFAADCRRPPGRPRGGCPPELLLWFFDSRGGFRFQQKDAATGQRVGQPNWVDARAVDWFRRTNAELVRAAGGRPIPSLAFVHIPTNASLALQEAGVDPHRQPGIDDDVPLAQQAQGWCADGRNDGSCAYGGQDGPFMQAVASTPGLVALFSGHDHGDTWCYKWDRLLPGMTVKGSGVNLCFGQHSGYGGYGSWIRGARQVVVSLEGLKDLKDLAVDTYIRLESGATVGAVTLNRTYGHDEYPATPNDKTSLPSDGS</sequence>
<dbReference type="GO" id="GO:0016788">
    <property type="term" value="F:hydrolase activity, acting on ester bonds"/>
    <property type="evidence" value="ECO:0007669"/>
    <property type="project" value="TreeGrafter"/>
</dbReference>
<dbReference type="SUPFAM" id="SSF56300">
    <property type="entry name" value="Metallo-dependent phosphatases"/>
    <property type="match status" value="1"/>
</dbReference>
<feature type="signal peptide" evidence="1">
    <location>
        <begin position="1"/>
        <end position="27"/>
    </location>
</feature>
<proteinExistence type="predicted"/>
<dbReference type="GO" id="GO:0005737">
    <property type="term" value="C:cytoplasm"/>
    <property type="evidence" value="ECO:0007669"/>
    <property type="project" value="TreeGrafter"/>
</dbReference>
<feature type="chain" id="PRO_5003436239" evidence="1">
    <location>
        <begin position="28"/>
        <end position="442"/>
    </location>
</feature>
<dbReference type="CDD" id="cd07383">
    <property type="entry name" value="MPP_Dcr2"/>
    <property type="match status" value="1"/>
</dbReference>
<organism evidence="2 3">
    <name type="scientific">Thermothielavioides terrestris (strain ATCC 38088 / NRRL 8126)</name>
    <name type="common">Thielavia terrestris</name>
    <dbReference type="NCBI Taxonomy" id="578455"/>
    <lineage>
        <taxon>Eukaryota</taxon>
        <taxon>Fungi</taxon>
        <taxon>Dikarya</taxon>
        <taxon>Ascomycota</taxon>
        <taxon>Pezizomycotina</taxon>
        <taxon>Sordariomycetes</taxon>
        <taxon>Sordariomycetidae</taxon>
        <taxon>Sordariales</taxon>
        <taxon>Chaetomiaceae</taxon>
        <taxon>Thermothielavioides</taxon>
        <taxon>Thermothielavioides terrestris</taxon>
    </lineage>
</organism>
<dbReference type="AlphaFoldDB" id="G2R6J6"/>
<reference evidence="2 3" key="1">
    <citation type="journal article" date="2011" name="Nat. Biotechnol.">
        <title>Comparative genomic analysis of the thermophilic biomass-degrading fungi Myceliophthora thermophila and Thielavia terrestris.</title>
        <authorList>
            <person name="Berka R.M."/>
            <person name="Grigoriev I.V."/>
            <person name="Otillar R."/>
            <person name="Salamov A."/>
            <person name="Grimwood J."/>
            <person name="Reid I."/>
            <person name="Ishmael N."/>
            <person name="John T."/>
            <person name="Darmond C."/>
            <person name="Moisan M.-C."/>
            <person name="Henrissat B."/>
            <person name="Coutinho P.M."/>
            <person name="Lombard V."/>
            <person name="Natvig D.O."/>
            <person name="Lindquist E."/>
            <person name="Schmutz J."/>
            <person name="Lucas S."/>
            <person name="Harris P."/>
            <person name="Powlowski J."/>
            <person name="Bellemare A."/>
            <person name="Taylor D."/>
            <person name="Butler G."/>
            <person name="de Vries R.P."/>
            <person name="Allijn I.E."/>
            <person name="van den Brink J."/>
            <person name="Ushinsky S."/>
            <person name="Storms R."/>
            <person name="Powell A.J."/>
            <person name="Paulsen I.T."/>
            <person name="Elbourne L.D.H."/>
            <person name="Baker S.E."/>
            <person name="Magnuson J."/>
            <person name="LaBoissiere S."/>
            <person name="Clutterbuck A.J."/>
            <person name="Martinez D."/>
            <person name="Wogulis M."/>
            <person name="de Leon A.L."/>
            <person name="Rey M.W."/>
            <person name="Tsang A."/>
        </authorList>
    </citation>
    <scope>NUCLEOTIDE SEQUENCE [LARGE SCALE GENOMIC DNA]</scope>
    <source>
        <strain evidence="3">ATCC 38088 / NRRL 8126</strain>
    </source>
</reference>
<accession>G2R6J6</accession>
<dbReference type="InterPro" id="IPR029052">
    <property type="entry name" value="Metallo-depent_PP-like"/>
</dbReference>
<dbReference type="PANTHER" id="PTHR32440">
    <property type="entry name" value="PHOSPHATASE DCR2-RELATED-RELATED"/>
    <property type="match status" value="1"/>
</dbReference>
<dbReference type="OrthoDB" id="783096at2759"/>
<dbReference type="RefSeq" id="XP_003654813.1">
    <property type="nucleotide sequence ID" value="XM_003654765.1"/>
</dbReference>
<dbReference type="Proteomes" id="UP000008181">
    <property type="component" value="Chromosome 3"/>
</dbReference>
<dbReference type="KEGG" id="ttt:THITE_2067702"/>
<keyword evidence="3" id="KW-1185">Reference proteome</keyword>
<dbReference type="EMBL" id="CP003011">
    <property type="protein sequence ID" value="AEO68477.1"/>
    <property type="molecule type" value="Genomic_DNA"/>
</dbReference>
<dbReference type="eggNOG" id="KOG1432">
    <property type="taxonomic scope" value="Eukaryota"/>
</dbReference>
<name>G2R6J6_THETT</name>